<name>A0ABN9YF05_9DINO</name>
<dbReference type="PANTHER" id="PTHR23048">
    <property type="entry name" value="MYOSIN LIGHT CHAIN 1, 3"/>
    <property type="match status" value="1"/>
</dbReference>
<dbReference type="Gene3D" id="1.10.238.10">
    <property type="entry name" value="EF-hand"/>
    <property type="match status" value="2"/>
</dbReference>
<dbReference type="InterPro" id="IPR050230">
    <property type="entry name" value="CALM/Myosin/TropC-like"/>
</dbReference>
<organism evidence="8 9">
    <name type="scientific">Prorocentrum cordatum</name>
    <dbReference type="NCBI Taxonomy" id="2364126"/>
    <lineage>
        <taxon>Eukaryota</taxon>
        <taxon>Sar</taxon>
        <taxon>Alveolata</taxon>
        <taxon>Dinophyceae</taxon>
        <taxon>Prorocentrales</taxon>
        <taxon>Prorocentraceae</taxon>
        <taxon>Prorocentrum</taxon>
    </lineage>
</organism>
<dbReference type="InterPro" id="IPR011992">
    <property type="entry name" value="EF-hand-dom_pair"/>
</dbReference>
<feature type="region of interest" description="Disordered" evidence="6">
    <location>
        <begin position="117"/>
        <end position="144"/>
    </location>
</feature>
<evidence type="ECO:0000313" key="9">
    <source>
        <dbReference type="Proteomes" id="UP001189429"/>
    </source>
</evidence>
<dbReference type="EMBL" id="CAUYUJ010022570">
    <property type="protein sequence ID" value="CAK0911413.1"/>
    <property type="molecule type" value="Genomic_DNA"/>
</dbReference>
<keyword evidence="2" id="KW-0479">Metal-binding</keyword>
<feature type="compositionally biased region" description="Low complexity" evidence="6">
    <location>
        <begin position="45"/>
        <end position="56"/>
    </location>
</feature>
<dbReference type="InterPro" id="IPR018247">
    <property type="entry name" value="EF_Hand_1_Ca_BS"/>
</dbReference>
<dbReference type="PROSITE" id="PS00018">
    <property type="entry name" value="EF_HAND_1"/>
    <property type="match status" value="1"/>
</dbReference>
<feature type="region of interest" description="Disordered" evidence="6">
    <location>
        <begin position="233"/>
        <end position="257"/>
    </location>
</feature>
<dbReference type="CDD" id="cd00051">
    <property type="entry name" value="EFh"/>
    <property type="match status" value="1"/>
</dbReference>
<feature type="compositionally biased region" description="Low complexity" evidence="6">
    <location>
        <begin position="24"/>
        <end position="36"/>
    </location>
</feature>
<evidence type="ECO:0000313" key="8">
    <source>
        <dbReference type="EMBL" id="CAK0911413.1"/>
    </source>
</evidence>
<evidence type="ECO:0000256" key="3">
    <source>
        <dbReference type="ARBA" id="ARBA00022737"/>
    </source>
</evidence>
<feature type="compositionally biased region" description="Polar residues" evidence="6">
    <location>
        <begin position="279"/>
        <end position="294"/>
    </location>
</feature>
<gene>
    <name evidence="8" type="ORF">PCOR1329_LOCUS85287</name>
</gene>
<keyword evidence="4" id="KW-0106">Calcium</keyword>
<dbReference type="PANTHER" id="PTHR23048:SF0">
    <property type="entry name" value="CALMODULIN LIKE 3"/>
    <property type="match status" value="1"/>
</dbReference>
<sequence>GDGGDPDPLRPRSHDQLVGELRARSACRAASSSVPRRSAEDAAKAARSCAPAASQSPTQVASASWPLASCRRLGASSRSLSQLSAGGGGGRRDALGARRASTSGLFPRIPCAGAPEPVAASWRSSTPDLGTAAGPTSPPLRWSLPRDSRAAAAAQTLRSLSDACRSRSFGVLPAGGPLPELQAARLQCQGSADLQQGAKQRSSWPKELMSLREPGAECRDWATHAIAGFIGPPRSRASRGSACPVPPAEPQPKPKRQEARFGFGLDRECSAVREAPSTCAPSPNASESEGSQVSEDAELQVPLAATLLEVYAGYADEEVEVHDRFIALAFRRFSVHGANEVTRELLHDALIHMGFLTSTRQRSLCLATQLSNFQNFDYMDFLGYVNRFAALERSAVRQRAGACLAERPERADGAAARDLLQQFLRSAGVCFPYSHVEKMQKAALLDHVRPQDMSTNDLLLTLAACRVDEGFTKEQVAAAAGVFGGLEQDPRMSSSRWSATAKAAKASKLMEGLLKFTGLYSVDYIDMLAHILPSDSAEQHGICFYEFLIWARRLRDLMMQDLWKCFEDFDTSGSGRIQLDTAILISERFGISLLSDAVDELLSSLGLQREAALDFDALVQFVGAARSAHGFTRSEQEVFSAAFQKFNHHGTGELTHLQVLELLRHLGHTMRADEVSPLIKRVDFNKNGSMDLHEFLRLMRLMREESIRCARKSFDELSSSTGRMPKGSVKDALAKQQLFPQDDVLAELMRDMPAEASFTSFMHVYDRCRFRLNLEFRKRGGFAEDTVAEIASLWNGGCGEISREFATVNELIWMFTGSQEVPVNTRQGREELLRRLQAAREAAIEAGVPEEEASVRAVAAQQGEASHGRVSSIGFYTFVHLIRGFVRDSEQEVIDREKGAVSFASFPNSEAAEFRRVFSDLAEREAGKSLTCEQLAGSKGHRVDKLLTRLTVVPAIPVSAMALFLKSIGLHVSSSKMQDLKPILAQTSSRGEADEGTIQFATFLRLLRWMIDTDFAGICSAMELRKG</sequence>
<feature type="non-terminal residue" evidence="8">
    <location>
        <position position="1"/>
    </location>
</feature>
<evidence type="ECO:0000259" key="7">
    <source>
        <dbReference type="PROSITE" id="PS50222"/>
    </source>
</evidence>
<reference evidence="8" key="1">
    <citation type="submission" date="2023-10" db="EMBL/GenBank/DDBJ databases">
        <authorList>
            <person name="Chen Y."/>
            <person name="Shah S."/>
            <person name="Dougan E. K."/>
            <person name="Thang M."/>
            <person name="Chan C."/>
        </authorList>
    </citation>
    <scope>NUCLEOTIDE SEQUENCE [LARGE SCALE GENOMIC DNA]</scope>
</reference>
<accession>A0ABN9YF05</accession>
<evidence type="ECO:0000256" key="1">
    <source>
        <dbReference type="ARBA" id="ARBA00020786"/>
    </source>
</evidence>
<proteinExistence type="predicted"/>
<dbReference type="InterPro" id="IPR002048">
    <property type="entry name" value="EF_hand_dom"/>
</dbReference>
<feature type="region of interest" description="Disordered" evidence="6">
    <location>
        <begin position="274"/>
        <end position="296"/>
    </location>
</feature>
<dbReference type="PROSITE" id="PS50222">
    <property type="entry name" value="EF_HAND_2"/>
    <property type="match status" value="1"/>
</dbReference>
<dbReference type="Pfam" id="PF13499">
    <property type="entry name" value="EF-hand_7"/>
    <property type="match status" value="1"/>
</dbReference>
<dbReference type="SUPFAM" id="SSF47473">
    <property type="entry name" value="EF-hand"/>
    <property type="match status" value="1"/>
</dbReference>
<protein>
    <recommendedName>
        <fullName evidence="1">Calmodulin</fullName>
    </recommendedName>
</protein>
<evidence type="ECO:0000256" key="5">
    <source>
        <dbReference type="ARBA" id="ARBA00022990"/>
    </source>
</evidence>
<feature type="region of interest" description="Disordered" evidence="6">
    <location>
        <begin position="22"/>
        <end position="64"/>
    </location>
</feature>
<evidence type="ECO:0000256" key="6">
    <source>
        <dbReference type="SAM" id="MobiDB-lite"/>
    </source>
</evidence>
<keyword evidence="5" id="KW-0007">Acetylation</keyword>
<keyword evidence="3" id="KW-0677">Repeat</keyword>
<feature type="domain" description="EF-hand" evidence="7">
    <location>
        <begin position="678"/>
        <end position="705"/>
    </location>
</feature>
<dbReference type="Proteomes" id="UP001189429">
    <property type="component" value="Unassembled WGS sequence"/>
</dbReference>
<feature type="region of interest" description="Disordered" evidence="6">
    <location>
        <begin position="77"/>
        <end position="99"/>
    </location>
</feature>
<evidence type="ECO:0000256" key="2">
    <source>
        <dbReference type="ARBA" id="ARBA00022723"/>
    </source>
</evidence>
<evidence type="ECO:0000256" key="4">
    <source>
        <dbReference type="ARBA" id="ARBA00022837"/>
    </source>
</evidence>
<comment type="caution">
    <text evidence="8">The sequence shown here is derived from an EMBL/GenBank/DDBJ whole genome shotgun (WGS) entry which is preliminary data.</text>
</comment>
<keyword evidence="9" id="KW-1185">Reference proteome</keyword>